<evidence type="ECO:0000259" key="6">
    <source>
        <dbReference type="PROSITE" id="PS51198"/>
    </source>
</evidence>
<protein>
    <submittedName>
        <fullName evidence="7">DNA helicase-2 / ATP-dependent DNA helicase PcrA</fullName>
    </submittedName>
</protein>
<feature type="domain" description="UvrD-like helicase ATP-binding" evidence="6">
    <location>
        <begin position="197"/>
        <end position="593"/>
    </location>
</feature>
<name>A0A1H9WD70_9BACI</name>
<dbReference type="InterPro" id="IPR048228">
    <property type="entry name" value="HelD_bacillota"/>
</dbReference>
<comment type="caution">
    <text evidence="7">The sequence shown here is derived from an EMBL/GenBank/DDBJ whole genome shotgun (WGS) entry which is preliminary data.</text>
</comment>
<dbReference type="PROSITE" id="PS51198">
    <property type="entry name" value="UVRD_HELICASE_ATP_BIND"/>
    <property type="match status" value="1"/>
</dbReference>
<evidence type="ECO:0000256" key="2">
    <source>
        <dbReference type="ARBA" id="ARBA00022801"/>
    </source>
</evidence>
<organism evidence="7 8">
    <name type="scientific">Salisediminibacterium halotolerans</name>
    <dbReference type="NCBI Taxonomy" id="517425"/>
    <lineage>
        <taxon>Bacteria</taxon>
        <taxon>Bacillati</taxon>
        <taxon>Bacillota</taxon>
        <taxon>Bacilli</taxon>
        <taxon>Bacillales</taxon>
        <taxon>Bacillaceae</taxon>
        <taxon>Salisediminibacterium</taxon>
    </lineage>
</organism>
<evidence type="ECO:0000256" key="4">
    <source>
        <dbReference type="ARBA" id="ARBA00022840"/>
    </source>
</evidence>
<dbReference type="InterPro" id="IPR014016">
    <property type="entry name" value="UvrD-like_ATP-bd"/>
</dbReference>
<keyword evidence="8" id="KW-1185">Reference proteome</keyword>
<dbReference type="GO" id="GO:0005524">
    <property type="term" value="F:ATP binding"/>
    <property type="evidence" value="ECO:0007669"/>
    <property type="project" value="UniProtKB-UniRule"/>
</dbReference>
<proteinExistence type="predicted"/>
<dbReference type="GO" id="GO:0043138">
    <property type="term" value="F:3'-5' DNA helicase activity"/>
    <property type="evidence" value="ECO:0007669"/>
    <property type="project" value="TreeGrafter"/>
</dbReference>
<dbReference type="Proteomes" id="UP000199318">
    <property type="component" value="Unassembled WGS sequence"/>
</dbReference>
<dbReference type="PANTHER" id="PTHR11070:SF17">
    <property type="entry name" value="DNA HELICASE IV"/>
    <property type="match status" value="1"/>
</dbReference>
<dbReference type="NCBIfam" id="NF041464">
    <property type="entry name" value="HelD_BACSU"/>
    <property type="match status" value="1"/>
</dbReference>
<accession>A0A1H9WD70</accession>
<keyword evidence="3 5" id="KW-0347">Helicase</keyword>
<dbReference type="GO" id="GO:0003677">
    <property type="term" value="F:DNA binding"/>
    <property type="evidence" value="ECO:0007669"/>
    <property type="project" value="InterPro"/>
</dbReference>
<dbReference type="AlphaFoldDB" id="A0A1H9WD70"/>
<dbReference type="GO" id="GO:0005829">
    <property type="term" value="C:cytosol"/>
    <property type="evidence" value="ECO:0007669"/>
    <property type="project" value="TreeGrafter"/>
</dbReference>
<dbReference type="GO" id="GO:0016787">
    <property type="term" value="F:hydrolase activity"/>
    <property type="evidence" value="ECO:0007669"/>
    <property type="project" value="UniProtKB-UniRule"/>
</dbReference>
<keyword evidence="1 5" id="KW-0547">Nucleotide-binding</keyword>
<dbReference type="RefSeq" id="WP_093074672.1">
    <property type="nucleotide sequence ID" value="NZ_FOGV01000033.1"/>
</dbReference>
<dbReference type="STRING" id="1464123.SAMN05444126_1333"/>
<dbReference type="InterPro" id="IPR000212">
    <property type="entry name" value="DNA_helicase_UvrD/REP"/>
</dbReference>
<dbReference type="InterPro" id="IPR027785">
    <property type="entry name" value="UvrD-like_helicase_C"/>
</dbReference>
<evidence type="ECO:0000313" key="8">
    <source>
        <dbReference type="Proteomes" id="UP000199318"/>
    </source>
</evidence>
<evidence type="ECO:0000256" key="5">
    <source>
        <dbReference type="PROSITE-ProRule" id="PRU00560"/>
    </source>
</evidence>
<feature type="binding site" evidence="5">
    <location>
        <begin position="218"/>
        <end position="225"/>
    </location>
    <ligand>
        <name>ATP</name>
        <dbReference type="ChEBI" id="CHEBI:30616"/>
    </ligand>
</feature>
<sequence>MNAEEHPDFLAEKERLDETVQYIREVLAAAKDDHQAFQGNIKQALIDLDHLDSSNSYTNILANANRLGATERDIEHLEVIQNRPYFARIDFSPEGTERVDPLYIGKTSLLKKDSHEPVIVDWRSPIANMYYEGQLGAASYEAHGRTFTGELKLKRQYSVKNADLDEIRDIDLTARDQMLQESLSTNADSRLKDIVSTIQAEQNQIIRADMTKPLIVQGVAGSGKTTIALHRMAYFIYTCAEDFDPEQMLILAPNRLFLDYISDVLPELGVGRVTQTTMTDYVQGALGTKLDFISKDEKLVSIIDGAPEAKTAEWAASVKSSQEYFRALQDYANDLASSWVPEEDLMLERYTIFSAERMNELFYEEYTYLPPYKRLLKLKEIVKTHVKQRSAEIIQKVENLYEEKIEKTRHGVRDEETRREKVVKLMDKKETHLETLKAEAKKIVPSFTKQLPKKTVFQYYEAFLTKENIQETYLSSLLSKEERLDLQKQSKAVRKMKRYDLEDAAPLLYLQVRLFGIDSDWTFQNVFIDEAQDYSPLEMQVLKEASGTSQFTILGDLSQGIHAYRGIKGWSEITEDVFPDATYLTLRQSYRSTVEIMNAANEVIRQQPYEDMILAEPVVRHDEEPTSIRVDGYEEAAKKIAAKVKMMQDDGYQSFAVIGKTSEECAGLNTALSNTAPELTSAVLDEDEEHGSRDIAIVPSYLSKGLEFDAVFISVLTETYKKTTLETKLLYVAMTRALHRLYYLEPSE</sequence>
<dbReference type="Pfam" id="PF00580">
    <property type="entry name" value="UvrD-helicase"/>
    <property type="match status" value="2"/>
</dbReference>
<dbReference type="GO" id="GO:0000725">
    <property type="term" value="P:recombinational repair"/>
    <property type="evidence" value="ECO:0007669"/>
    <property type="project" value="TreeGrafter"/>
</dbReference>
<dbReference type="Gene3D" id="3.40.50.300">
    <property type="entry name" value="P-loop containing nucleotide triphosphate hydrolases"/>
    <property type="match status" value="2"/>
</dbReference>
<evidence type="ECO:0000256" key="1">
    <source>
        <dbReference type="ARBA" id="ARBA00022741"/>
    </source>
</evidence>
<gene>
    <name evidence="7" type="ORF">SAMN05444126_1333</name>
</gene>
<evidence type="ECO:0000256" key="3">
    <source>
        <dbReference type="ARBA" id="ARBA00022806"/>
    </source>
</evidence>
<evidence type="ECO:0000313" key="7">
    <source>
        <dbReference type="EMBL" id="SES31868.1"/>
    </source>
</evidence>
<dbReference type="EMBL" id="FOGV01000033">
    <property type="protein sequence ID" value="SES31868.1"/>
    <property type="molecule type" value="Genomic_DNA"/>
</dbReference>
<dbReference type="InterPro" id="IPR027417">
    <property type="entry name" value="P-loop_NTPase"/>
</dbReference>
<keyword evidence="4 5" id="KW-0067">ATP-binding</keyword>
<dbReference type="SUPFAM" id="SSF52540">
    <property type="entry name" value="P-loop containing nucleoside triphosphate hydrolases"/>
    <property type="match status" value="1"/>
</dbReference>
<reference evidence="8" key="1">
    <citation type="submission" date="2016-10" db="EMBL/GenBank/DDBJ databases">
        <authorList>
            <person name="de Groot N.N."/>
        </authorList>
    </citation>
    <scope>NUCLEOTIDE SEQUENCE [LARGE SCALE GENOMIC DNA]</scope>
    <source>
        <strain evidence="8">10nlg</strain>
    </source>
</reference>
<dbReference type="OrthoDB" id="9787585at2"/>
<keyword evidence="2 5" id="KW-0378">Hydrolase</keyword>
<dbReference type="PANTHER" id="PTHR11070">
    <property type="entry name" value="UVRD / RECB / PCRA DNA HELICASE FAMILY MEMBER"/>
    <property type="match status" value="1"/>
</dbReference>
<dbReference type="Pfam" id="PF13538">
    <property type="entry name" value="UvrD_C_2"/>
    <property type="match status" value="1"/>
</dbReference>